<evidence type="ECO:0000256" key="2">
    <source>
        <dbReference type="ARBA" id="ARBA00022692"/>
    </source>
</evidence>
<keyword evidence="3 6" id="KW-1133">Transmembrane helix</keyword>
<comment type="subcellular location">
    <subcellularLocation>
        <location evidence="1">Membrane</location>
        <topology evidence="1">Multi-pass membrane protein</topology>
    </subcellularLocation>
</comment>
<keyword evidence="4 6" id="KW-0472">Membrane</keyword>
<gene>
    <name evidence="7" type="primary">TMEM184A</name>
</gene>
<organism evidence="7">
    <name type="scientific">Heterocephalus glaber</name>
    <name type="common">Naked mole rat</name>
    <dbReference type="NCBI Taxonomy" id="10181"/>
    <lineage>
        <taxon>Eukaryota</taxon>
        <taxon>Metazoa</taxon>
        <taxon>Chordata</taxon>
        <taxon>Craniata</taxon>
        <taxon>Vertebrata</taxon>
        <taxon>Euteleostomi</taxon>
        <taxon>Mammalia</taxon>
        <taxon>Eutheria</taxon>
        <taxon>Euarchontoglires</taxon>
        <taxon>Glires</taxon>
        <taxon>Rodentia</taxon>
        <taxon>Hystricomorpha</taxon>
        <taxon>Bathyergidae</taxon>
        <taxon>Heterocephalus</taxon>
    </lineage>
</organism>
<feature type="transmembrane region" description="Helical" evidence="6">
    <location>
        <begin position="133"/>
        <end position="154"/>
    </location>
</feature>
<evidence type="ECO:0000256" key="1">
    <source>
        <dbReference type="ARBA" id="ARBA00004141"/>
    </source>
</evidence>
<feature type="transmembrane region" description="Helical" evidence="6">
    <location>
        <begin position="51"/>
        <end position="72"/>
    </location>
</feature>
<evidence type="ECO:0000313" key="7">
    <source>
        <dbReference type="EMBL" id="JAN96936.1"/>
    </source>
</evidence>
<sequence length="425" mass="46910">MSNVSGLLGIAKAPLVPLTWPPPSPLAAMPVVPAGPQMDHVSNGSQGAPRLFLTTALARGVSGVFVWAALALTCHQIYLHLRSYTVPREQRYIIRLLLIVPVYAFDSWLTLLLLGSHQYYVYLDSVRDCYEAFVIYSFLSLCFQYLGGESAIMAEIRGKSIKSSCFYGTCCLRGMSYSIGFLRFCKQATLQFCIVKPSMALTTIILQAFGKYHDGDFNVRSGYLYVTLVYNTSVSLALYALFLFYFATRDLLRPFEPVLKFLTIKAVIFLSFWQGLLLAILERCGVIPEVQAIDGTRVGAGTLAAGYQNFLICIEMLFASVALRYAFTCQVYAEKKNSPGPPAPMQSISSGLKETISPRDIVQDAIHNFSPAYQQYTQQATHEAPVPGQAGHPSPRTHPGMASSPGGGRKSWNVEKRMLIPSEDL</sequence>
<proteinExistence type="predicted"/>
<feature type="transmembrane region" description="Helical" evidence="6">
    <location>
        <begin position="188"/>
        <end position="210"/>
    </location>
</feature>
<evidence type="ECO:0000256" key="5">
    <source>
        <dbReference type="SAM" id="MobiDB-lite"/>
    </source>
</evidence>
<name>A0A0P6J3H5_HETGA</name>
<dbReference type="GO" id="GO:0016020">
    <property type="term" value="C:membrane"/>
    <property type="evidence" value="ECO:0007669"/>
    <property type="project" value="UniProtKB-SubCell"/>
</dbReference>
<feature type="transmembrane region" description="Helical" evidence="6">
    <location>
        <begin position="307"/>
        <end position="327"/>
    </location>
</feature>
<feature type="transmembrane region" description="Helical" evidence="6">
    <location>
        <begin position="258"/>
        <end position="281"/>
    </location>
</feature>
<feature type="transmembrane region" description="Helical" evidence="6">
    <location>
        <begin position="92"/>
        <end position="113"/>
    </location>
</feature>
<evidence type="ECO:0000256" key="4">
    <source>
        <dbReference type="ARBA" id="ARBA00023136"/>
    </source>
</evidence>
<dbReference type="InterPro" id="IPR005178">
    <property type="entry name" value="Ostalpha/TMEM184C"/>
</dbReference>
<dbReference type="PANTHER" id="PTHR23423">
    <property type="entry name" value="ORGANIC SOLUTE TRANSPORTER-RELATED"/>
    <property type="match status" value="1"/>
</dbReference>
<feature type="transmembrane region" description="Helical" evidence="6">
    <location>
        <begin position="222"/>
        <end position="246"/>
    </location>
</feature>
<dbReference type="EMBL" id="GEBF01006696">
    <property type="protein sequence ID" value="JAN96936.1"/>
    <property type="molecule type" value="Transcribed_RNA"/>
</dbReference>
<dbReference type="SMART" id="SM01417">
    <property type="entry name" value="Solute_trans_a"/>
    <property type="match status" value="1"/>
</dbReference>
<evidence type="ECO:0000256" key="6">
    <source>
        <dbReference type="SAM" id="Phobius"/>
    </source>
</evidence>
<feature type="region of interest" description="Disordered" evidence="5">
    <location>
        <begin position="377"/>
        <end position="425"/>
    </location>
</feature>
<keyword evidence="2 6" id="KW-0812">Transmembrane</keyword>
<accession>A0A0P6J3H5</accession>
<reference evidence="7" key="1">
    <citation type="submission" date="2015-10" db="EMBL/GenBank/DDBJ databases">
        <title>FRAMA: From RNA-seq data to annotated mRNA assemblies.</title>
        <authorList>
            <person name="Bens M."/>
            <person name="Sahm A."/>
            <person name="Jahn N."/>
            <person name="Morhart M."/>
            <person name="Holtze S."/>
            <person name="Hildebrandt T.B."/>
            <person name="Platzer M."/>
            <person name="Szafranski K."/>
        </authorList>
    </citation>
    <scope>NUCLEOTIDE SEQUENCE</scope>
    <source>
        <tissue evidence="7">Skin</tissue>
    </source>
</reference>
<protein>
    <submittedName>
        <fullName evidence="7">Transmembrane protein 184A</fullName>
    </submittedName>
</protein>
<evidence type="ECO:0000256" key="3">
    <source>
        <dbReference type="ARBA" id="ARBA00022989"/>
    </source>
</evidence>
<dbReference type="AlphaFoldDB" id="A0A0P6J3H5"/>
<dbReference type="Pfam" id="PF03619">
    <property type="entry name" value="Solute_trans_a"/>
    <property type="match status" value="1"/>
</dbReference>